<sequence length="64" mass="7122">MILKKQLKKVIEMYIAAVKAAKLSGKTIQVDLQLEANPDNKSQWKIVNETAFAQKLATAFFAGQ</sequence>
<name>A0ABN0RE06_9LIST</name>
<dbReference type="EMBL" id="AODF01000023">
    <property type="protein sequence ID" value="EUJ30541.1"/>
    <property type="molecule type" value="Genomic_DNA"/>
</dbReference>
<organism evidence="1 2">
    <name type="scientific">Listeria floridensis FSL S10-1187</name>
    <dbReference type="NCBI Taxonomy" id="1265817"/>
    <lineage>
        <taxon>Bacteria</taxon>
        <taxon>Bacillati</taxon>
        <taxon>Bacillota</taxon>
        <taxon>Bacilli</taxon>
        <taxon>Bacillales</taxon>
        <taxon>Listeriaceae</taxon>
        <taxon>Listeria</taxon>
    </lineage>
</organism>
<protein>
    <submittedName>
        <fullName evidence="1">Uncharacterized protein</fullName>
    </submittedName>
</protein>
<proteinExistence type="predicted"/>
<reference evidence="1 2" key="1">
    <citation type="journal article" date="2014" name="Int. J. Syst. Evol. Microbiol.">
        <title>Listeria floridensis sp. nov., Listeria aquatica sp. nov., Listeria cornellensis sp. nov., Listeria riparia sp. nov. and Listeria grandensis sp. nov., from agricultural and natural environments.</title>
        <authorList>
            <person name="den Bakker H.C."/>
            <person name="Warchocki S."/>
            <person name="Wright E.M."/>
            <person name="Allred A.F."/>
            <person name="Ahlstrom C."/>
            <person name="Manuel C.S."/>
            <person name="Stasiewicz M.J."/>
            <person name="Burrell A."/>
            <person name="Roof S."/>
            <person name="Strawn L."/>
            <person name="Fortes E.D."/>
            <person name="Nightingale K.K."/>
            <person name="Kephart D."/>
            <person name="Wiedmann M."/>
        </authorList>
    </citation>
    <scope>NUCLEOTIDE SEQUENCE [LARGE SCALE GENOMIC DNA]</scope>
    <source>
        <strain evidence="1 2">FSL S10-1187</strain>
    </source>
</reference>
<evidence type="ECO:0000313" key="1">
    <source>
        <dbReference type="EMBL" id="EUJ30541.1"/>
    </source>
</evidence>
<gene>
    <name evidence="1" type="ORF">MFLO_10398</name>
</gene>
<keyword evidence="2" id="KW-1185">Reference proteome</keyword>
<accession>A0ABN0RE06</accession>
<comment type="caution">
    <text evidence="1">The sequence shown here is derived from an EMBL/GenBank/DDBJ whole genome shotgun (WGS) entry which is preliminary data.</text>
</comment>
<dbReference type="Proteomes" id="UP000019249">
    <property type="component" value="Unassembled WGS sequence"/>
</dbReference>
<evidence type="ECO:0000313" key="2">
    <source>
        <dbReference type="Proteomes" id="UP000019249"/>
    </source>
</evidence>